<gene>
    <name evidence="4" type="ORF">DZF91_05190</name>
</gene>
<evidence type="ECO:0000256" key="2">
    <source>
        <dbReference type="PROSITE-ProRule" id="PRU00335"/>
    </source>
</evidence>
<evidence type="ECO:0000313" key="5">
    <source>
        <dbReference type="Proteomes" id="UP000261811"/>
    </source>
</evidence>
<dbReference type="Gene3D" id="1.10.357.10">
    <property type="entry name" value="Tetracycline Repressor, domain 2"/>
    <property type="match status" value="1"/>
</dbReference>
<dbReference type="GO" id="GO:0003677">
    <property type="term" value="F:DNA binding"/>
    <property type="evidence" value="ECO:0007669"/>
    <property type="project" value="UniProtKB-UniRule"/>
</dbReference>
<dbReference type="AlphaFoldDB" id="A0A372JSE8"/>
<evidence type="ECO:0000259" key="3">
    <source>
        <dbReference type="PROSITE" id="PS50977"/>
    </source>
</evidence>
<dbReference type="EMBL" id="QURH01000104">
    <property type="protein sequence ID" value="RFU42694.1"/>
    <property type="molecule type" value="Genomic_DNA"/>
</dbReference>
<name>A0A372JSE8_9ACTN</name>
<organism evidence="4 5">
    <name type="scientific">Actinomadura logoneensis</name>
    <dbReference type="NCBI Taxonomy" id="2293572"/>
    <lineage>
        <taxon>Bacteria</taxon>
        <taxon>Bacillati</taxon>
        <taxon>Actinomycetota</taxon>
        <taxon>Actinomycetes</taxon>
        <taxon>Streptosporangiales</taxon>
        <taxon>Thermomonosporaceae</taxon>
        <taxon>Actinomadura</taxon>
    </lineage>
</organism>
<evidence type="ECO:0000256" key="1">
    <source>
        <dbReference type="ARBA" id="ARBA00023125"/>
    </source>
</evidence>
<sequence length="190" mass="19984">MTTPDPEHGRLLAAFARTVAERGYPQTSPRDVADAAGLSEADFHARYRDLDDCFAALYRHSAALLRARVDAAFRAAGSDWRAGFSAALASALTAVAESPAHARACVLDVSAAGPGVQRERLRLLEGMRGMLRGPGPGALPDVVRDAIIGGIYGTVYSRVAAGRTQELPGLAPALAKFALDYFAISDAVSM</sequence>
<dbReference type="SUPFAM" id="SSF46689">
    <property type="entry name" value="Homeodomain-like"/>
    <property type="match status" value="1"/>
</dbReference>
<reference evidence="4 5" key="1">
    <citation type="submission" date="2018-08" db="EMBL/GenBank/DDBJ databases">
        <title>Actinomadura jelena sp. nov., a novel Actinomycete isolated from soil in Chad.</title>
        <authorList>
            <person name="Shi L."/>
        </authorList>
    </citation>
    <scope>NUCLEOTIDE SEQUENCE [LARGE SCALE GENOMIC DNA]</scope>
    <source>
        <strain evidence="4 5">NEAU-G17</strain>
    </source>
</reference>
<keyword evidence="1 2" id="KW-0238">DNA-binding</keyword>
<dbReference type="RefSeq" id="WP_117356355.1">
    <property type="nucleotide sequence ID" value="NZ_QURH01000104.1"/>
</dbReference>
<feature type="DNA-binding region" description="H-T-H motif" evidence="2">
    <location>
        <begin position="28"/>
        <end position="47"/>
    </location>
</feature>
<dbReference type="OrthoDB" id="3867339at2"/>
<dbReference type="Proteomes" id="UP000261811">
    <property type="component" value="Unassembled WGS sequence"/>
</dbReference>
<dbReference type="InterPro" id="IPR009057">
    <property type="entry name" value="Homeodomain-like_sf"/>
</dbReference>
<evidence type="ECO:0000313" key="4">
    <source>
        <dbReference type="EMBL" id="RFU42694.1"/>
    </source>
</evidence>
<proteinExistence type="predicted"/>
<accession>A0A372JSE8</accession>
<protein>
    <submittedName>
        <fullName evidence="4">TetR/AcrR family transcriptional regulator</fullName>
    </submittedName>
</protein>
<dbReference type="InterPro" id="IPR001647">
    <property type="entry name" value="HTH_TetR"/>
</dbReference>
<feature type="domain" description="HTH tetR-type" evidence="3">
    <location>
        <begin position="5"/>
        <end position="65"/>
    </location>
</feature>
<keyword evidence="5" id="KW-1185">Reference proteome</keyword>
<comment type="caution">
    <text evidence="4">The sequence shown here is derived from an EMBL/GenBank/DDBJ whole genome shotgun (WGS) entry which is preliminary data.</text>
</comment>
<dbReference type="PROSITE" id="PS50977">
    <property type="entry name" value="HTH_TETR_2"/>
    <property type="match status" value="1"/>
</dbReference>
<dbReference type="Pfam" id="PF00440">
    <property type="entry name" value="TetR_N"/>
    <property type="match status" value="1"/>
</dbReference>